<feature type="transmembrane region" description="Helical" evidence="18">
    <location>
        <begin position="148"/>
        <end position="167"/>
    </location>
</feature>
<dbReference type="EC" id="7.1.1.2" evidence="3"/>
<keyword evidence="6" id="KW-0679">Respiratory chain</keyword>
<feature type="transmembrane region" description="Helical" evidence="18">
    <location>
        <begin position="197"/>
        <end position="222"/>
    </location>
</feature>
<evidence type="ECO:0000256" key="7">
    <source>
        <dbReference type="ARBA" id="ARBA00022692"/>
    </source>
</evidence>
<keyword evidence="7 18" id="KW-0812">Transmembrane</keyword>
<keyword evidence="12" id="KW-0520">NAD</keyword>
<name>A7WL62_9ASCI</name>
<dbReference type="EMBL" id="AM292320">
    <property type="protein sequence ID" value="CAL23075.2"/>
    <property type="molecule type" value="Genomic_DNA"/>
</dbReference>
<evidence type="ECO:0000256" key="4">
    <source>
        <dbReference type="ARBA" id="ARBA00021008"/>
    </source>
</evidence>
<dbReference type="InterPro" id="IPR001750">
    <property type="entry name" value="ND/Mrp_TM"/>
</dbReference>
<dbReference type="PANTHER" id="PTHR46552">
    <property type="entry name" value="NADH-UBIQUINONE OXIDOREDUCTASE CHAIN 2"/>
    <property type="match status" value="1"/>
</dbReference>
<dbReference type="AlphaFoldDB" id="A7WL62"/>
<organism evidence="20">
    <name type="scientific">Phallusia mammillata</name>
    <dbReference type="NCBI Taxonomy" id="59560"/>
    <lineage>
        <taxon>Eukaryota</taxon>
        <taxon>Metazoa</taxon>
        <taxon>Chordata</taxon>
        <taxon>Tunicata</taxon>
        <taxon>Ascidiacea</taxon>
        <taxon>Phlebobranchia</taxon>
        <taxon>Ascidiidae</taxon>
        <taxon>Phallusia</taxon>
    </lineage>
</organism>
<dbReference type="GO" id="GO:0008137">
    <property type="term" value="F:NADH dehydrogenase (ubiquinone) activity"/>
    <property type="evidence" value="ECO:0007669"/>
    <property type="project" value="UniProtKB-EC"/>
</dbReference>
<evidence type="ECO:0000256" key="18">
    <source>
        <dbReference type="SAM" id="Phobius"/>
    </source>
</evidence>
<dbReference type="Pfam" id="PF00361">
    <property type="entry name" value="Proton_antipo_M"/>
    <property type="match status" value="1"/>
</dbReference>
<keyword evidence="13" id="KW-0830">Ubiquinone</keyword>
<evidence type="ECO:0000256" key="5">
    <source>
        <dbReference type="ARBA" id="ARBA00022448"/>
    </source>
</evidence>
<geneLocation type="mitochondrion" evidence="20"/>
<comment type="similarity">
    <text evidence="2">Belongs to the complex I subunit 2 family.</text>
</comment>
<dbReference type="PANTHER" id="PTHR46552:SF1">
    <property type="entry name" value="NADH-UBIQUINONE OXIDOREDUCTASE CHAIN 2"/>
    <property type="match status" value="1"/>
</dbReference>
<evidence type="ECO:0000256" key="2">
    <source>
        <dbReference type="ARBA" id="ARBA00007012"/>
    </source>
</evidence>
<evidence type="ECO:0000256" key="3">
    <source>
        <dbReference type="ARBA" id="ARBA00012944"/>
    </source>
</evidence>
<comment type="subcellular location">
    <subcellularLocation>
        <location evidence="1">Mitochondrion inner membrane</location>
        <topology evidence="1">Multi-pass membrane protein</topology>
    </subcellularLocation>
</comment>
<feature type="transmembrane region" description="Helical" evidence="18">
    <location>
        <begin position="313"/>
        <end position="336"/>
    </location>
</feature>
<keyword evidence="10" id="KW-0249">Electron transport</keyword>
<evidence type="ECO:0000256" key="8">
    <source>
        <dbReference type="ARBA" id="ARBA00022792"/>
    </source>
</evidence>
<dbReference type="InterPro" id="IPR050175">
    <property type="entry name" value="Complex_I_Subunit_2"/>
</dbReference>
<evidence type="ECO:0000256" key="17">
    <source>
        <dbReference type="ARBA" id="ARBA00049551"/>
    </source>
</evidence>
<evidence type="ECO:0000259" key="19">
    <source>
        <dbReference type="Pfam" id="PF00361"/>
    </source>
</evidence>
<feature type="domain" description="NADH:quinone oxidoreductase/Mrp antiporter transmembrane" evidence="19">
    <location>
        <begin position="90"/>
        <end position="285"/>
    </location>
</feature>
<evidence type="ECO:0000256" key="15">
    <source>
        <dbReference type="ARBA" id="ARBA00023136"/>
    </source>
</evidence>
<evidence type="ECO:0000256" key="13">
    <source>
        <dbReference type="ARBA" id="ARBA00023075"/>
    </source>
</evidence>
<evidence type="ECO:0000256" key="9">
    <source>
        <dbReference type="ARBA" id="ARBA00022967"/>
    </source>
</evidence>
<evidence type="ECO:0000313" key="20">
    <source>
        <dbReference type="EMBL" id="CAL23075.2"/>
    </source>
</evidence>
<keyword evidence="8" id="KW-0999">Mitochondrion inner membrane</keyword>
<keyword evidence="14 20" id="KW-0496">Mitochondrion</keyword>
<feature type="transmembrane region" description="Helical" evidence="18">
    <location>
        <begin position="173"/>
        <end position="190"/>
    </location>
</feature>
<dbReference type="GO" id="GO:0006120">
    <property type="term" value="P:mitochondrial electron transport, NADH to ubiquinone"/>
    <property type="evidence" value="ECO:0007669"/>
    <property type="project" value="TreeGrafter"/>
</dbReference>
<reference evidence="20" key="1">
    <citation type="journal article" date="2007" name="BMC Evol. Biol.">
        <title>The mitochondrial genome of Phallusia mammillata and Phallusia fumigata (Tunicata, Ascidiacea): high genome plasticity at intra-genus level.</title>
        <authorList>
            <person name="Iannelli F."/>
            <person name="Griggio F."/>
            <person name="Pesole G."/>
            <person name="Gissi C."/>
        </authorList>
    </citation>
    <scope>NUCLEOTIDE SEQUENCE</scope>
    <source>
        <tissue evidence="20">Muscle</tissue>
    </source>
</reference>
<feature type="transmembrane region" description="Helical" evidence="18">
    <location>
        <begin position="59"/>
        <end position="79"/>
    </location>
</feature>
<evidence type="ECO:0000256" key="12">
    <source>
        <dbReference type="ARBA" id="ARBA00023027"/>
    </source>
</evidence>
<evidence type="ECO:0000256" key="6">
    <source>
        <dbReference type="ARBA" id="ARBA00022660"/>
    </source>
</evidence>
<feature type="transmembrane region" description="Helical" evidence="18">
    <location>
        <begin position="91"/>
        <end position="113"/>
    </location>
</feature>
<feature type="transmembrane region" description="Helical" evidence="18">
    <location>
        <begin position="6"/>
        <end position="29"/>
    </location>
</feature>
<evidence type="ECO:0000256" key="1">
    <source>
        <dbReference type="ARBA" id="ARBA00004448"/>
    </source>
</evidence>
<evidence type="ECO:0000256" key="16">
    <source>
        <dbReference type="ARBA" id="ARBA00031028"/>
    </source>
</evidence>
<evidence type="ECO:0000256" key="14">
    <source>
        <dbReference type="ARBA" id="ARBA00023128"/>
    </source>
</evidence>
<gene>
    <name evidence="20" type="primary">nad2</name>
</gene>
<accession>A7WL62</accession>
<feature type="transmembrane region" description="Helical" evidence="18">
    <location>
        <begin position="36"/>
        <end position="53"/>
    </location>
</feature>
<feature type="transmembrane region" description="Helical" evidence="18">
    <location>
        <begin position="119"/>
        <end position="141"/>
    </location>
</feature>
<keyword evidence="11 18" id="KW-1133">Transmembrane helix</keyword>
<sequence>MWVVGFPVLLVLLGVVGLLLVLGGGGIISVWIGAELVSLAVGMGVLALGAGGYCTKVVVLMKYLFLQMIMGALLLLLLLGVGEGGLGPEALVSGILVVILFKLGAFPGHLWVIDVYGGLSLWGGLVLGTVPKIGLLAALALFGWGAGLTLEFMSVMSVVVGGILGIGTTDVRHMLACSGVVSVGWLLVGSSGGTGGLLWLFLMYVLVLLGVVVLLEVGVYIALKLSSSSFYGGTGVGFNSGIGVLLVLGLVGMPCSVMFIFKVCTLMIYGLGAFVGVVLLASFFGAVMYLRFFTISWGSLGVVSPAWGSSRSLWGLLVLGSLAGFLVGLILLFYLVF</sequence>
<keyword evidence="5" id="KW-0813">Transport</keyword>
<protein>
    <recommendedName>
        <fullName evidence="4">NADH-ubiquinone oxidoreductase chain 2</fullName>
        <ecNumber evidence="3">7.1.1.2</ecNumber>
    </recommendedName>
    <alternativeName>
        <fullName evidence="16">NADH dehydrogenase subunit 2</fullName>
    </alternativeName>
</protein>
<keyword evidence="15 18" id="KW-0472">Membrane</keyword>
<evidence type="ECO:0000256" key="11">
    <source>
        <dbReference type="ARBA" id="ARBA00022989"/>
    </source>
</evidence>
<proteinExistence type="inferred from homology"/>
<dbReference type="GO" id="GO:0005743">
    <property type="term" value="C:mitochondrial inner membrane"/>
    <property type="evidence" value="ECO:0007669"/>
    <property type="project" value="UniProtKB-SubCell"/>
</dbReference>
<comment type="catalytic activity">
    <reaction evidence="17">
        <text>a ubiquinone + NADH + 5 H(+)(in) = a ubiquinol + NAD(+) + 4 H(+)(out)</text>
        <dbReference type="Rhea" id="RHEA:29091"/>
        <dbReference type="Rhea" id="RHEA-COMP:9565"/>
        <dbReference type="Rhea" id="RHEA-COMP:9566"/>
        <dbReference type="ChEBI" id="CHEBI:15378"/>
        <dbReference type="ChEBI" id="CHEBI:16389"/>
        <dbReference type="ChEBI" id="CHEBI:17976"/>
        <dbReference type="ChEBI" id="CHEBI:57540"/>
        <dbReference type="ChEBI" id="CHEBI:57945"/>
        <dbReference type="EC" id="7.1.1.2"/>
    </reaction>
</comment>
<keyword evidence="9" id="KW-1278">Translocase</keyword>
<feature type="transmembrane region" description="Helical" evidence="18">
    <location>
        <begin position="268"/>
        <end position="293"/>
    </location>
</feature>
<evidence type="ECO:0000256" key="10">
    <source>
        <dbReference type="ARBA" id="ARBA00022982"/>
    </source>
</evidence>